<reference evidence="3 4" key="1">
    <citation type="submission" date="2019-02" db="EMBL/GenBank/DDBJ databases">
        <title>Deep-cultivation of Planctomycetes and their phenomic and genomic characterization uncovers novel biology.</title>
        <authorList>
            <person name="Wiegand S."/>
            <person name="Jogler M."/>
            <person name="Boedeker C."/>
            <person name="Pinto D."/>
            <person name="Vollmers J."/>
            <person name="Rivas-Marin E."/>
            <person name="Kohn T."/>
            <person name="Peeters S.H."/>
            <person name="Heuer A."/>
            <person name="Rast P."/>
            <person name="Oberbeckmann S."/>
            <person name="Bunk B."/>
            <person name="Jeske O."/>
            <person name="Meyerdierks A."/>
            <person name="Storesund J.E."/>
            <person name="Kallscheuer N."/>
            <person name="Luecker S."/>
            <person name="Lage O.M."/>
            <person name="Pohl T."/>
            <person name="Merkel B.J."/>
            <person name="Hornburger P."/>
            <person name="Mueller R.-W."/>
            <person name="Bruemmer F."/>
            <person name="Labrenz M."/>
            <person name="Spormann A.M."/>
            <person name="Op den Camp H."/>
            <person name="Overmann J."/>
            <person name="Amann R."/>
            <person name="Jetten M.S.M."/>
            <person name="Mascher T."/>
            <person name="Medema M.H."/>
            <person name="Devos D.P."/>
            <person name="Kaster A.-K."/>
            <person name="Ovreas L."/>
            <person name="Rohde M."/>
            <person name="Galperin M.Y."/>
            <person name="Jogler C."/>
        </authorList>
    </citation>
    <scope>NUCLEOTIDE SEQUENCE [LARGE SCALE GENOMIC DNA]</scope>
    <source>
        <strain evidence="3 4">Pla133</strain>
    </source>
</reference>
<sequence precursor="true">MNTKTLPVLCGVAAALALAGTANAQSFGNACAGNTGNTPTVGITGLVVQGNNFTVDLTGAPSTTGLMYVGGSNVLGLGLPLPLDLGLFSPGLTGCELNVSTDISIGYALDVTGAASFTFDATGIPAGIPLYLQNWNWDFDLVTFANLGGWSAGFEFEVVPPSGVAAGDLVISEYIKDPSFSADAGGEWIELYNTTASDIDIRNFVLSDNDFDSTVLISATPIIVPAGGYAVLGNDADPANNGGITLDFQYASDNGQYFLANGADEIVLTTYDGIEVDRIEYDSGALWSDAAGLSFALNDGALDATLNDDPANWAESACYIGGAPFNTDLATPGTNNASCAIPTLPAGTGELVISEFSQNPAAVADSAGEYFEVHNPGGVDVDMNGWTICTVDVCETLAVSTVVPAGGYLVFAVNGDPLLNGGLPSSTVAMTAGQFLTNSTGSIQVVDAANQVVGIIVYDDGATYPDGNGASASLDPTKLTAADSQVGANWCLSTSPYGDGDLGTPAAANDSCGL</sequence>
<name>A0A518BEW5_9BACT</name>
<dbReference type="PROSITE" id="PS51841">
    <property type="entry name" value="LTD"/>
    <property type="match status" value="2"/>
</dbReference>
<keyword evidence="4" id="KW-1185">Reference proteome</keyword>
<dbReference type="Gene3D" id="2.60.40.1260">
    <property type="entry name" value="Lamin Tail domain"/>
    <property type="match status" value="1"/>
</dbReference>
<dbReference type="KEGG" id="pbap:Pla133_05950"/>
<dbReference type="Proteomes" id="UP000316921">
    <property type="component" value="Chromosome"/>
</dbReference>
<evidence type="ECO:0000313" key="4">
    <source>
        <dbReference type="Proteomes" id="UP000316921"/>
    </source>
</evidence>
<dbReference type="EMBL" id="CP036287">
    <property type="protein sequence ID" value="QDU65530.1"/>
    <property type="molecule type" value="Genomic_DNA"/>
</dbReference>
<feature type="chain" id="PRO_5022226285" description="LTD domain-containing protein" evidence="1">
    <location>
        <begin position="25"/>
        <end position="514"/>
    </location>
</feature>
<dbReference type="InterPro" id="IPR036415">
    <property type="entry name" value="Lamin_tail_dom_sf"/>
</dbReference>
<evidence type="ECO:0000313" key="3">
    <source>
        <dbReference type="EMBL" id="QDU65530.1"/>
    </source>
</evidence>
<accession>A0A518BEW5</accession>
<evidence type="ECO:0000259" key="2">
    <source>
        <dbReference type="PROSITE" id="PS51841"/>
    </source>
</evidence>
<dbReference type="Pfam" id="PF00932">
    <property type="entry name" value="LTD"/>
    <property type="match status" value="1"/>
</dbReference>
<dbReference type="AlphaFoldDB" id="A0A518BEW5"/>
<feature type="domain" description="LTD" evidence="2">
    <location>
        <begin position="335"/>
        <end position="454"/>
    </location>
</feature>
<gene>
    <name evidence="3" type="ORF">Pla133_05950</name>
</gene>
<proteinExistence type="predicted"/>
<feature type="signal peptide" evidence="1">
    <location>
        <begin position="1"/>
        <end position="24"/>
    </location>
</feature>
<keyword evidence="1" id="KW-0732">Signal</keyword>
<dbReference type="RefSeq" id="WP_145062234.1">
    <property type="nucleotide sequence ID" value="NZ_CP036287.1"/>
</dbReference>
<dbReference type="SUPFAM" id="SSF74853">
    <property type="entry name" value="Lamin A/C globular tail domain"/>
    <property type="match status" value="2"/>
</dbReference>
<organism evidence="3 4">
    <name type="scientific">Engelhardtia mirabilis</name>
    <dbReference type="NCBI Taxonomy" id="2528011"/>
    <lineage>
        <taxon>Bacteria</taxon>
        <taxon>Pseudomonadati</taxon>
        <taxon>Planctomycetota</taxon>
        <taxon>Planctomycetia</taxon>
        <taxon>Planctomycetia incertae sedis</taxon>
        <taxon>Engelhardtia</taxon>
    </lineage>
</organism>
<evidence type="ECO:0000256" key="1">
    <source>
        <dbReference type="SAM" id="SignalP"/>
    </source>
</evidence>
<dbReference type="InterPro" id="IPR001322">
    <property type="entry name" value="Lamin_tail_dom"/>
</dbReference>
<protein>
    <recommendedName>
        <fullName evidence="2">LTD domain-containing protein</fullName>
    </recommendedName>
</protein>
<feature type="domain" description="LTD" evidence="2">
    <location>
        <begin position="157"/>
        <end position="285"/>
    </location>
</feature>